<accession>A0A6N8TJ24</accession>
<dbReference type="EMBL" id="WUML01000019">
    <property type="protein sequence ID" value="MXO02226.1"/>
    <property type="molecule type" value="Genomic_DNA"/>
</dbReference>
<evidence type="ECO:0000313" key="1">
    <source>
        <dbReference type="EMBL" id="MXO02226.1"/>
    </source>
</evidence>
<gene>
    <name evidence="1" type="ORF">GR156_18055</name>
</gene>
<protein>
    <submittedName>
        <fullName evidence="1">Uncharacterized protein</fullName>
    </submittedName>
</protein>
<proteinExistence type="predicted"/>
<organism evidence="1 2">
    <name type="scientific">Shinella zoogloeoides</name>
    <name type="common">Crabtreella saccharophila</name>
    <dbReference type="NCBI Taxonomy" id="352475"/>
    <lineage>
        <taxon>Bacteria</taxon>
        <taxon>Pseudomonadati</taxon>
        <taxon>Pseudomonadota</taxon>
        <taxon>Alphaproteobacteria</taxon>
        <taxon>Hyphomicrobiales</taxon>
        <taxon>Rhizobiaceae</taxon>
        <taxon>Shinella</taxon>
    </lineage>
</organism>
<dbReference type="AlphaFoldDB" id="A0A6N8TJ24"/>
<dbReference type="RefSeq" id="WP_170299572.1">
    <property type="nucleotide sequence ID" value="NZ_CP086610.1"/>
</dbReference>
<sequence>MRDIFKAKFSLWMQTKVRLEFHHFPEQAASNGWNFQGMTMTCIIDHAPTDAAQPRQKSFWRRVAGLLRRRKRLPKFDPRHVSDHIKRDLGYLDGRS</sequence>
<reference evidence="1 2" key="1">
    <citation type="submission" date="2019-12" db="EMBL/GenBank/DDBJ databases">
        <title>Shinella granuli gen. nov., sp. nov., and proposal of the reclassification of Zoogloea ramigera ATCC 19623 as Shinella zoogloeoides sp. nov.</title>
        <authorList>
            <person name="Gao J."/>
        </authorList>
    </citation>
    <scope>NUCLEOTIDE SEQUENCE [LARGE SCALE GENOMIC DNA]</scope>
    <source>
        <strain evidence="1 2">DSM 287</strain>
    </source>
</reference>
<name>A0A6N8TJ24_SHIZO</name>
<comment type="caution">
    <text evidence="1">The sequence shown here is derived from an EMBL/GenBank/DDBJ whole genome shotgun (WGS) entry which is preliminary data.</text>
</comment>
<dbReference type="Proteomes" id="UP000440304">
    <property type="component" value="Unassembled WGS sequence"/>
</dbReference>
<evidence type="ECO:0000313" key="2">
    <source>
        <dbReference type="Proteomes" id="UP000440304"/>
    </source>
</evidence>